<reference evidence="1" key="1">
    <citation type="submission" date="2019-02" db="EMBL/GenBank/DDBJ databases">
        <authorList>
            <person name="Gruber-Vodicka R. H."/>
            <person name="Seah K. B. B."/>
        </authorList>
    </citation>
    <scope>NUCLEOTIDE SEQUENCE</scope>
    <source>
        <strain evidence="1">BECK_DK47</strain>
    </source>
</reference>
<protein>
    <submittedName>
        <fullName evidence="1">Uncharacterized protein</fullName>
    </submittedName>
</protein>
<dbReference type="EMBL" id="CAADEX010000012">
    <property type="protein sequence ID" value="VFJ46036.1"/>
    <property type="molecule type" value="Genomic_DNA"/>
</dbReference>
<proteinExistence type="predicted"/>
<name>A0A450S318_9GAMM</name>
<sequence>MRGIGDYFGLYYSRISKIVRADGLAMLTAKGKT</sequence>
<dbReference type="AlphaFoldDB" id="A0A450S318"/>
<accession>A0A450S318</accession>
<organism evidence="1">
    <name type="scientific">Candidatus Kentrum sp. DK</name>
    <dbReference type="NCBI Taxonomy" id="2126562"/>
    <lineage>
        <taxon>Bacteria</taxon>
        <taxon>Pseudomonadati</taxon>
        <taxon>Pseudomonadota</taxon>
        <taxon>Gammaproteobacteria</taxon>
        <taxon>Candidatus Kentrum</taxon>
    </lineage>
</organism>
<gene>
    <name evidence="1" type="ORF">BECKDK2373B_GA0170837_10129</name>
</gene>
<evidence type="ECO:0000313" key="1">
    <source>
        <dbReference type="EMBL" id="VFJ46036.1"/>
    </source>
</evidence>